<dbReference type="Gene3D" id="3.40.50.150">
    <property type="entry name" value="Vaccinia Virus protein VP39"/>
    <property type="match status" value="1"/>
</dbReference>
<keyword evidence="2" id="KW-0489">Methyltransferase</keyword>
<name>A0A5J5F332_9PEZI</name>
<dbReference type="EMBL" id="VXIS01000044">
    <property type="protein sequence ID" value="KAA8910599.1"/>
    <property type="molecule type" value="Genomic_DNA"/>
</dbReference>
<sequence>MSDGMSSSRTSTDGYLQRLEPIAADPRLSDDEAERDYADETFSVTSSIYDYRYENGRTYHRYKDGAYLLPNDEIEKDRLDIVHHIYLIMLGGRLTLAPIDNPTRILDVGTGTGIWAISIADHLPETCDIIGTDLSPIQPEWVPANCHFEIDDAESDWTFPPNHFDFIHSRHLLLAIRDWGSYLKRVYHHLAPGGYVELVEHTLMAFSDDDTLPPDSPITAWCQAITEAANRMGFVTNPGSVLKHVIREAGFVDLVHTAKKLPWGPWPEDEKMKEMGRWARLQMANAMDAYGMALLTRVGGMLSEDAKKLCVEANQATNDHRVHVYNHHHFFVARKPYDGEVIGAMVDGPQA</sequence>
<dbReference type="CDD" id="cd02440">
    <property type="entry name" value="AdoMet_MTases"/>
    <property type="match status" value="1"/>
</dbReference>
<protein>
    <submittedName>
        <fullName evidence="2">S-adenosyl-L-methionine-dependent methyltransferase</fullName>
    </submittedName>
</protein>
<dbReference type="OrthoDB" id="184880at2759"/>
<dbReference type="Pfam" id="PF13489">
    <property type="entry name" value="Methyltransf_23"/>
    <property type="match status" value="1"/>
</dbReference>
<feature type="compositionally biased region" description="Basic and acidic residues" evidence="1">
    <location>
        <begin position="27"/>
        <end position="36"/>
    </location>
</feature>
<organism evidence="2 3">
    <name type="scientific">Sphaerosporella brunnea</name>
    <dbReference type="NCBI Taxonomy" id="1250544"/>
    <lineage>
        <taxon>Eukaryota</taxon>
        <taxon>Fungi</taxon>
        <taxon>Dikarya</taxon>
        <taxon>Ascomycota</taxon>
        <taxon>Pezizomycotina</taxon>
        <taxon>Pezizomycetes</taxon>
        <taxon>Pezizales</taxon>
        <taxon>Pyronemataceae</taxon>
        <taxon>Sphaerosporella</taxon>
    </lineage>
</organism>
<keyword evidence="3" id="KW-1185">Reference proteome</keyword>
<feature type="compositionally biased region" description="Polar residues" evidence="1">
    <location>
        <begin position="1"/>
        <end position="14"/>
    </location>
</feature>
<dbReference type="PANTHER" id="PTHR43591">
    <property type="entry name" value="METHYLTRANSFERASE"/>
    <property type="match status" value="1"/>
</dbReference>
<evidence type="ECO:0000256" key="1">
    <source>
        <dbReference type="SAM" id="MobiDB-lite"/>
    </source>
</evidence>
<dbReference type="InParanoid" id="A0A5J5F332"/>
<dbReference type="GO" id="GO:0008168">
    <property type="term" value="F:methyltransferase activity"/>
    <property type="evidence" value="ECO:0007669"/>
    <property type="project" value="UniProtKB-KW"/>
</dbReference>
<dbReference type="InterPro" id="IPR029063">
    <property type="entry name" value="SAM-dependent_MTases_sf"/>
</dbReference>
<accession>A0A5J5F332</accession>
<evidence type="ECO:0000313" key="3">
    <source>
        <dbReference type="Proteomes" id="UP000326924"/>
    </source>
</evidence>
<keyword evidence="2" id="KW-0808">Transferase</keyword>
<dbReference type="AlphaFoldDB" id="A0A5J5F332"/>
<dbReference type="Proteomes" id="UP000326924">
    <property type="component" value="Unassembled WGS sequence"/>
</dbReference>
<gene>
    <name evidence="2" type="ORF">FN846DRAFT_938427</name>
</gene>
<dbReference type="GO" id="GO:0032259">
    <property type="term" value="P:methylation"/>
    <property type="evidence" value="ECO:0007669"/>
    <property type="project" value="UniProtKB-KW"/>
</dbReference>
<evidence type="ECO:0000313" key="2">
    <source>
        <dbReference type="EMBL" id="KAA8910599.1"/>
    </source>
</evidence>
<reference evidence="2 3" key="1">
    <citation type="submission" date="2019-09" db="EMBL/GenBank/DDBJ databases">
        <title>Draft genome of the ectomycorrhizal ascomycete Sphaerosporella brunnea.</title>
        <authorList>
            <consortium name="DOE Joint Genome Institute"/>
            <person name="Benucci G.M."/>
            <person name="Marozzi G."/>
            <person name="Antonielli L."/>
            <person name="Sanchez S."/>
            <person name="Marco P."/>
            <person name="Wang X."/>
            <person name="Falini L.B."/>
            <person name="Barry K."/>
            <person name="Haridas S."/>
            <person name="Lipzen A."/>
            <person name="Labutti K."/>
            <person name="Grigoriev I.V."/>
            <person name="Murat C."/>
            <person name="Martin F."/>
            <person name="Albertini E."/>
            <person name="Donnini D."/>
            <person name="Bonito G."/>
        </authorList>
    </citation>
    <scope>NUCLEOTIDE SEQUENCE [LARGE SCALE GENOMIC DNA]</scope>
    <source>
        <strain evidence="2 3">Sb_GMNB300</strain>
    </source>
</reference>
<dbReference type="SUPFAM" id="SSF53335">
    <property type="entry name" value="S-adenosyl-L-methionine-dependent methyltransferases"/>
    <property type="match status" value="1"/>
</dbReference>
<proteinExistence type="predicted"/>
<comment type="caution">
    <text evidence="2">The sequence shown here is derived from an EMBL/GenBank/DDBJ whole genome shotgun (WGS) entry which is preliminary data.</text>
</comment>
<dbReference type="PANTHER" id="PTHR43591:SF24">
    <property type="entry name" value="2-METHOXY-6-POLYPRENYL-1,4-BENZOQUINOL METHYLASE, MITOCHONDRIAL"/>
    <property type="match status" value="1"/>
</dbReference>
<feature type="region of interest" description="Disordered" evidence="1">
    <location>
        <begin position="1"/>
        <end position="36"/>
    </location>
</feature>